<dbReference type="GO" id="GO:0043571">
    <property type="term" value="P:maintenance of CRISPR repeat elements"/>
    <property type="evidence" value="ECO:0007669"/>
    <property type="project" value="UniProtKB-UniRule"/>
</dbReference>
<dbReference type="InterPro" id="IPR019199">
    <property type="entry name" value="Virulence_VapD/CRISPR_Cas2"/>
</dbReference>
<dbReference type="HAMAP" id="MF_01471">
    <property type="entry name" value="Cas2"/>
    <property type="match status" value="1"/>
</dbReference>
<sequence length="114" mass="13576">MSQFNNRLNQYRILWVFVFFDLPTETKTDRKNATRFRKGLMEDGFTMMQFSIYTRHCNSRENANVHIKRVKSMLPPKGEVIVFTLTDKQFGMMEFFKGEAPAKRPETPQQLELF</sequence>
<dbReference type="EMBL" id="CP013118">
    <property type="protein sequence ID" value="ALO14660.1"/>
    <property type="molecule type" value="Genomic_DNA"/>
</dbReference>
<keyword evidence="8 9" id="KW-0051">Antiviral defense</keyword>
<protein>
    <recommendedName>
        <fullName evidence="9">CRISPR-associated endoribonuclease Cas2</fullName>
        <ecNumber evidence="9">3.1.-.-</ecNumber>
    </recommendedName>
</protein>
<evidence type="ECO:0000256" key="1">
    <source>
        <dbReference type="ARBA" id="ARBA00001946"/>
    </source>
</evidence>
<accession>A0A0S2HXH5</accession>
<dbReference type="NCBIfam" id="TIGR01573">
    <property type="entry name" value="cas2"/>
    <property type="match status" value="1"/>
</dbReference>
<dbReference type="STRING" id="1307839.L21SP5_00993"/>
<dbReference type="GO" id="GO:0016787">
    <property type="term" value="F:hydrolase activity"/>
    <property type="evidence" value="ECO:0007669"/>
    <property type="project" value="UniProtKB-KW"/>
</dbReference>
<comment type="subunit">
    <text evidence="9">Homodimer, forms a heterotetramer with a Cas1 homodimer.</text>
</comment>
<evidence type="ECO:0000313" key="11">
    <source>
        <dbReference type="Proteomes" id="UP000064893"/>
    </source>
</evidence>
<evidence type="ECO:0000256" key="9">
    <source>
        <dbReference type="HAMAP-Rule" id="MF_01471"/>
    </source>
</evidence>
<dbReference type="SUPFAM" id="SSF143430">
    <property type="entry name" value="TTP0101/SSO1404-like"/>
    <property type="match status" value="1"/>
</dbReference>
<keyword evidence="3 9" id="KW-0540">Nuclease</keyword>
<keyword evidence="5 9" id="KW-0255">Endonuclease</keyword>
<reference evidence="10 11" key="1">
    <citation type="submission" date="2015-11" db="EMBL/GenBank/DDBJ databases">
        <title>Description and complete genome sequence of a novel strain predominating in hypersaline microbial mats and representing a new family of the Bacteriodetes phylum.</title>
        <authorList>
            <person name="Spring S."/>
            <person name="Bunk B."/>
            <person name="Sproer C."/>
            <person name="Klenk H.-P."/>
        </authorList>
    </citation>
    <scope>NUCLEOTIDE SEQUENCE [LARGE SCALE GENOMIC DNA]</scope>
    <source>
        <strain evidence="10 11">L21-Spi-D4</strain>
    </source>
</reference>
<proteinExistence type="inferred from homology"/>
<comment type="similarity">
    <text evidence="2 9">Belongs to the CRISPR-associated endoribonuclease Cas2 protein family.</text>
</comment>
<dbReference type="GO" id="GO:0046872">
    <property type="term" value="F:metal ion binding"/>
    <property type="evidence" value="ECO:0007669"/>
    <property type="project" value="UniProtKB-UniRule"/>
</dbReference>
<dbReference type="EC" id="3.1.-.-" evidence="9"/>
<evidence type="ECO:0000256" key="3">
    <source>
        <dbReference type="ARBA" id="ARBA00022722"/>
    </source>
</evidence>
<gene>
    <name evidence="10" type="primary">cas2_2</name>
    <name evidence="9" type="synonym">cas2</name>
    <name evidence="10" type="ORF">L21SP5_00993</name>
</gene>
<comment type="function">
    <text evidence="9">CRISPR (clustered regularly interspaced short palindromic repeat), is an adaptive immune system that provides protection against mobile genetic elements (viruses, transposable elements and conjugative plasmids). CRISPR clusters contain sequences complementary to antecedent mobile elements and target invading nucleic acids. CRISPR clusters are transcribed and processed into CRISPR RNA (crRNA). Functions as a ssRNA-specific endoribonuclease. Involved in the integration of spacer DNA into the CRISPR cassette.</text>
</comment>
<evidence type="ECO:0000256" key="6">
    <source>
        <dbReference type="ARBA" id="ARBA00022801"/>
    </source>
</evidence>
<dbReference type="Pfam" id="PF09827">
    <property type="entry name" value="CRISPR_Cas2"/>
    <property type="match status" value="1"/>
</dbReference>
<dbReference type="OrthoDB" id="9791737at2"/>
<dbReference type="InterPro" id="IPR021127">
    <property type="entry name" value="CRISPR_associated_Cas2"/>
</dbReference>
<evidence type="ECO:0000256" key="7">
    <source>
        <dbReference type="ARBA" id="ARBA00022842"/>
    </source>
</evidence>
<keyword evidence="6 9" id="KW-0378">Hydrolase</keyword>
<dbReference type="PATRIC" id="fig|1307839.3.peg.1075"/>
<feature type="binding site" evidence="9">
    <location>
        <position position="21"/>
    </location>
    <ligand>
        <name>Mg(2+)</name>
        <dbReference type="ChEBI" id="CHEBI:18420"/>
        <note>catalytic</note>
    </ligand>
</feature>
<keyword evidence="7 9" id="KW-0460">Magnesium</keyword>
<dbReference type="RefSeq" id="WP_057952184.1">
    <property type="nucleotide sequence ID" value="NZ_CP013118.1"/>
</dbReference>
<evidence type="ECO:0000256" key="5">
    <source>
        <dbReference type="ARBA" id="ARBA00022759"/>
    </source>
</evidence>
<name>A0A0S2HXH5_9BACT</name>
<comment type="cofactor">
    <cofactor evidence="1 9">
        <name>Mg(2+)</name>
        <dbReference type="ChEBI" id="CHEBI:18420"/>
    </cofactor>
</comment>
<evidence type="ECO:0000256" key="8">
    <source>
        <dbReference type="ARBA" id="ARBA00023118"/>
    </source>
</evidence>
<dbReference type="AlphaFoldDB" id="A0A0S2HXH5"/>
<dbReference type="GO" id="GO:0051607">
    <property type="term" value="P:defense response to virus"/>
    <property type="evidence" value="ECO:0007669"/>
    <property type="project" value="UniProtKB-UniRule"/>
</dbReference>
<evidence type="ECO:0000256" key="4">
    <source>
        <dbReference type="ARBA" id="ARBA00022723"/>
    </source>
</evidence>
<keyword evidence="4 9" id="KW-0479">Metal-binding</keyword>
<dbReference type="KEGG" id="blq:L21SP5_00993"/>
<keyword evidence="11" id="KW-1185">Reference proteome</keyword>
<dbReference type="Proteomes" id="UP000064893">
    <property type="component" value="Chromosome"/>
</dbReference>
<dbReference type="GO" id="GO:0004521">
    <property type="term" value="F:RNA endonuclease activity"/>
    <property type="evidence" value="ECO:0007669"/>
    <property type="project" value="InterPro"/>
</dbReference>
<evidence type="ECO:0000256" key="2">
    <source>
        <dbReference type="ARBA" id="ARBA00009959"/>
    </source>
</evidence>
<evidence type="ECO:0000313" key="10">
    <source>
        <dbReference type="EMBL" id="ALO14660.1"/>
    </source>
</evidence>
<organism evidence="10 11">
    <name type="scientific">Salinivirga cyanobacteriivorans</name>
    <dbReference type="NCBI Taxonomy" id="1307839"/>
    <lineage>
        <taxon>Bacteria</taxon>
        <taxon>Pseudomonadati</taxon>
        <taxon>Bacteroidota</taxon>
        <taxon>Bacteroidia</taxon>
        <taxon>Bacteroidales</taxon>
        <taxon>Salinivirgaceae</taxon>
        <taxon>Salinivirga</taxon>
    </lineage>
</organism>